<dbReference type="EMBL" id="ATBP01001346">
    <property type="protein sequence ID" value="ETR67509.1"/>
    <property type="molecule type" value="Genomic_DNA"/>
</dbReference>
<organism evidence="2 3">
    <name type="scientific">Candidatus Magnetoglobus multicellularis str. Araruama</name>
    <dbReference type="NCBI Taxonomy" id="890399"/>
    <lineage>
        <taxon>Bacteria</taxon>
        <taxon>Pseudomonadati</taxon>
        <taxon>Thermodesulfobacteriota</taxon>
        <taxon>Desulfobacteria</taxon>
        <taxon>Desulfobacterales</taxon>
        <taxon>Desulfobacteraceae</taxon>
        <taxon>Candidatus Magnetoglobus</taxon>
    </lineage>
</organism>
<evidence type="ECO:0000259" key="1">
    <source>
        <dbReference type="Pfam" id="PF10040"/>
    </source>
</evidence>
<accession>A0A1V1NY40</accession>
<comment type="caution">
    <text evidence="2">The sequence shown here is derived from an EMBL/GenBank/DDBJ whole genome shotgun (WGS) entry which is preliminary data.</text>
</comment>
<protein>
    <submittedName>
        <fullName evidence="2">Cytoplasmic protein</fullName>
    </submittedName>
</protein>
<dbReference type="InterPro" id="IPR019267">
    <property type="entry name" value="CRISPR-assoc_Cas6_C"/>
</dbReference>
<reference evidence="3" key="1">
    <citation type="submission" date="2012-11" db="EMBL/GenBank/DDBJ databases">
        <authorList>
            <person name="Lucero-Rivera Y.E."/>
            <person name="Tovar-Ramirez D."/>
        </authorList>
    </citation>
    <scope>NUCLEOTIDE SEQUENCE [LARGE SCALE GENOMIC DNA]</scope>
    <source>
        <strain evidence="3">Araruama</strain>
    </source>
</reference>
<dbReference type="Proteomes" id="UP000189670">
    <property type="component" value="Unassembled WGS sequence"/>
</dbReference>
<evidence type="ECO:0000313" key="3">
    <source>
        <dbReference type="Proteomes" id="UP000189670"/>
    </source>
</evidence>
<gene>
    <name evidence="2" type="ORF">OMM_05098</name>
</gene>
<name>A0A1V1NY40_9BACT</name>
<dbReference type="AlphaFoldDB" id="A0A1V1NY40"/>
<proteinExistence type="predicted"/>
<dbReference type="Gene3D" id="3.30.70.1900">
    <property type="match status" value="1"/>
</dbReference>
<evidence type="ECO:0000313" key="2">
    <source>
        <dbReference type="EMBL" id="ETR67509.1"/>
    </source>
</evidence>
<sequence>MLLGKYTFNSTFLSETILPQYKGSTLRGALGHALKRVVCNLPEMTCEQCLLAPQCAYVALFEPDLSGKSLPDLNLMSAMASPFVIEPPLTTKTQFSAGDSLAFNLILFGESNDLLPYLIYAFENMGQMGLGKKVGGHRGQFQLNEIINRGKVIYSPEKQCIQAPDPLECLDIHPISDPRSISSIKIILETPLRFKMKGKVCKTLHFEHLMRVVLRRITFLMACYGEKPLTLDFDHFIQQSKAVQMHDNQCRWFDWQRYSARQDCRMNLGGISGSVVYSGDLDIFLPFLLFCEKVHIGKQTSFGLGQFRLEYLTDLAFSG</sequence>
<feature type="domain" description="CRISPR-associated protein Cas6 C-terminal" evidence="1">
    <location>
        <begin position="188"/>
        <end position="306"/>
    </location>
</feature>
<dbReference type="Pfam" id="PF10040">
    <property type="entry name" value="CRISPR_Cas6"/>
    <property type="match status" value="1"/>
</dbReference>